<proteinExistence type="predicted"/>
<keyword evidence="1" id="KW-0175">Coiled coil</keyword>
<keyword evidence="2" id="KW-1133">Transmembrane helix</keyword>
<gene>
    <name evidence="3" type="ORF">IT774_04940</name>
</gene>
<evidence type="ECO:0000313" key="3">
    <source>
        <dbReference type="EMBL" id="QPG06521.1"/>
    </source>
</evidence>
<evidence type="ECO:0000313" key="4">
    <source>
        <dbReference type="Proteomes" id="UP000595095"/>
    </source>
</evidence>
<evidence type="ECO:0000256" key="1">
    <source>
        <dbReference type="SAM" id="Coils"/>
    </source>
</evidence>
<keyword evidence="2" id="KW-0472">Membrane</keyword>
<dbReference type="RefSeq" id="WP_195811597.1">
    <property type="nucleotide sequence ID" value="NZ_CP064795.1"/>
</dbReference>
<accession>A0A7S9DYW8</accession>
<feature type="transmembrane region" description="Helical" evidence="2">
    <location>
        <begin position="162"/>
        <end position="185"/>
    </location>
</feature>
<feature type="transmembrane region" description="Helical" evidence="2">
    <location>
        <begin position="132"/>
        <end position="150"/>
    </location>
</feature>
<organism evidence="3 4">
    <name type="scientific">Salinimonas marina</name>
    <dbReference type="NCBI Taxonomy" id="2785918"/>
    <lineage>
        <taxon>Bacteria</taxon>
        <taxon>Pseudomonadati</taxon>
        <taxon>Pseudomonadota</taxon>
        <taxon>Gammaproteobacteria</taxon>
        <taxon>Alteromonadales</taxon>
        <taxon>Alteromonadaceae</taxon>
        <taxon>Alteromonas/Salinimonas group</taxon>
        <taxon>Salinimonas</taxon>
    </lineage>
</organism>
<feature type="coiled-coil region" evidence="1">
    <location>
        <begin position="1"/>
        <end position="28"/>
    </location>
</feature>
<protein>
    <submittedName>
        <fullName evidence="3">Uncharacterized protein</fullName>
    </submittedName>
</protein>
<dbReference type="EMBL" id="CP064795">
    <property type="protein sequence ID" value="QPG06521.1"/>
    <property type="molecule type" value="Genomic_DNA"/>
</dbReference>
<keyword evidence="4" id="KW-1185">Reference proteome</keyword>
<sequence length="204" mass="23947">MNIKEKEIELLEDNLKNIRILRNKLDKTSASIFLLSLFIYNTTEMNTSIKLAMIGFEVKSIYAIFILYIVSLAFAINYTISTIREMLLFIRYEKLLIDVYGSTPESLSLMFETDSEFRYRVFTGKWNRINTIYNLSILLPFIIGYFWMSYELVTITSELKFINFASFIVFILTIYFSLIFSRMLYLDWKTGKMRSTEGKVANGG</sequence>
<dbReference type="KEGG" id="smaa:IT774_04940"/>
<keyword evidence="2" id="KW-0812">Transmembrane</keyword>
<dbReference type="Proteomes" id="UP000595095">
    <property type="component" value="Chromosome"/>
</dbReference>
<dbReference type="AlphaFoldDB" id="A0A7S9DYW8"/>
<reference evidence="3 4" key="1">
    <citation type="submission" date="2020-11" db="EMBL/GenBank/DDBJ databases">
        <title>Complete genome sequence for Salinimonas sp. strain G2-b.</title>
        <authorList>
            <person name="Park S.-J."/>
        </authorList>
    </citation>
    <scope>NUCLEOTIDE SEQUENCE [LARGE SCALE GENOMIC DNA]</scope>
    <source>
        <strain evidence="3 4">G2-b</strain>
    </source>
</reference>
<feature type="transmembrane region" description="Helical" evidence="2">
    <location>
        <begin position="61"/>
        <end position="80"/>
    </location>
</feature>
<feature type="transmembrane region" description="Helical" evidence="2">
    <location>
        <begin position="25"/>
        <end position="41"/>
    </location>
</feature>
<name>A0A7S9DYW8_9ALTE</name>
<evidence type="ECO:0000256" key="2">
    <source>
        <dbReference type="SAM" id="Phobius"/>
    </source>
</evidence>